<dbReference type="RefSeq" id="WP_322606996.1">
    <property type="nucleotide sequence ID" value="NZ_JARVCO010000002.1"/>
</dbReference>
<evidence type="ECO:0000256" key="1">
    <source>
        <dbReference type="SAM" id="SignalP"/>
    </source>
</evidence>
<keyword evidence="3" id="KW-1185">Reference proteome</keyword>
<protein>
    <recommendedName>
        <fullName evidence="4">PEP-CTERM protein-sorting domain-containing protein</fullName>
    </recommendedName>
</protein>
<dbReference type="Proteomes" id="UP001290861">
    <property type="component" value="Unassembled WGS sequence"/>
</dbReference>
<keyword evidence="1" id="KW-0732">Signal</keyword>
<feature type="chain" id="PRO_5045217107" description="PEP-CTERM protein-sorting domain-containing protein" evidence="1">
    <location>
        <begin position="25"/>
        <end position="221"/>
    </location>
</feature>
<evidence type="ECO:0000313" key="2">
    <source>
        <dbReference type="EMBL" id="MDZ8117192.1"/>
    </source>
</evidence>
<feature type="signal peptide" evidence="1">
    <location>
        <begin position="1"/>
        <end position="24"/>
    </location>
</feature>
<gene>
    <name evidence="2" type="ORF">P9H32_01020</name>
</gene>
<dbReference type="PROSITE" id="PS51257">
    <property type="entry name" value="PROKAR_LIPOPROTEIN"/>
    <property type="match status" value="1"/>
</dbReference>
<sequence length="221" mass="23343">MKFRLPIKSLSPVLIIVACCTVEASSDVLISDFETTNPLVSSYTGSTWASPVDQFQSFTDGSVSGQEVLPLEGGNPTVSGGAETLGLNLNLSGTIALELTARLLPDHGANVIQVLLLDADGTRERFNFSSSDFNTSTFSSAWVDFNDGITSTAGTTPGLDLTAITAYGIQGNYYDNGGSADAMFGVQLDNLNASVIPEPRSIIMISLTGISILIIRRQLII</sequence>
<proteinExistence type="predicted"/>
<name>A0ABU5MSK7_9BACT</name>
<accession>A0ABU5MSK7</accession>
<dbReference type="EMBL" id="JARVCO010000002">
    <property type="protein sequence ID" value="MDZ8117192.1"/>
    <property type="molecule type" value="Genomic_DNA"/>
</dbReference>
<comment type="caution">
    <text evidence="2">The sequence shown here is derived from an EMBL/GenBank/DDBJ whole genome shotgun (WGS) entry which is preliminary data.</text>
</comment>
<organism evidence="2 3">
    <name type="scientific">Pontiella agarivorans</name>
    <dbReference type="NCBI Taxonomy" id="3038953"/>
    <lineage>
        <taxon>Bacteria</taxon>
        <taxon>Pseudomonadati</taxon>
        <taxon>Kiritimatiellota</taxon>
        <taxon>Kiritimatiellia</taxon>
        <taxon>Kiritimatiellales</taxon>
        <taxon>Pontiellaceae</taxon>
        <taxon>Pontiella</taxon>
    </lineage>
</organism>
<evidence type="ECO:0000313" key="3">
    <source>
        <dbReference type="Proteomes" id="UP001290861"/>
    </source>
</evidence>
<evidence type="ECO:0008006" key="4">
    <source>
        <dbReference type="Google" id="ProtNLM"/>
    </source>
</evidence>
<reference evidence="2 3" key="1">
    <citation type="journal article" date="2024" name="Appl. Environ. Microbiol.">
        <title>Pontiella agarivorans sp. nov., a novel marine anaerobic bacterium capable of degrading macroalgal polysaccharides and fixing nitrogen.</title>
        <authorList>
            <person name="Liu N."/>
            <person name="Kivenson V."/>
            <person name="Peng X."/>
            <person name="Cui Z."/>
            <person name="Lankiewicz T.S."/>
            <person name="Gosselin K.M."/>
            <person name="English C.J."/>
            <person name="Blair E.M."/>
            <person name="O'Malley M.A."/>
            <person name="Valentine D.L."/>
        </authorList>
    </citation>
    <scope>NUCLEOTIDE SEQUENCE [LARGE SCALE GENOMIC DNA]</scope>
    <source>
        <strain evidence="2 3">NLcol2</strain>
    </source>
</reference>